<dbReference type="Proteomes" id="UP000397656">
    <property type="component" value="Chromosome 2"/>
</dbReference>
<protein>
    <recommendedName>
        <fullName evidence="3">Lipoprotein</fullName>
    </recommendedName>
</protein>
<evidence type="ECO:0000313" key="1">
    <source>
        <dbReference type="EMBL" id="QOT79035.1"/>
    </source>
</evidence>
<dbReference type="GeneID" id="98405222"/>
<gene>
    <name evidence="1" type="ORF">F7R26_030145</name>
</gene>
<reference evidence="1 2" key="1">
    <citation type="submission" date="2020-10" db="EMBL/GenBank/DDBJ databases">
        <title>Complete genome sequence of Cupriavidus basilensis CCUG 49340T.</title>
        <authorList>
            <person name="Salva-Serra F."/>
            <person name="Donoso R.A."/>
            <person name="Cho K.H."/>
            <person name="Yoo J.A."/>
            <person name="Lee K."/>
            <person name="Yoon S.-H."/>
            <person name="Perez-Pantoja D."/>
            <person name="Moore E.R.B."/>
        </authorList>
    </citation>
    <scope>NUCLEOTIDE SEQUENCE [LARGE SCALE GENOMIC DNA]</scope>
    <source>
        <strain evidence="2">CCUG 49340</strain>
    </source>
</reference>
<dbReference type="EMBL" id="CP062804">
    <property type="protein sequence ID" value="QOT79035.1"/>
    <property type="molecule type" value="Genomic_DNA"/>
</dbReference>
<accession>A0A643FM86</accession>
<organism evidence="1 2">
    <name type="scientific">Cupriavidus basilensis</name>
    <dbReference type="NCBI Taxonomy" id="68895"/>
    <lineage>
        <taxon>Bacteria</taxon>
        <taxon>Pseudomonadati</taxon>
        <taxon>Pseudomonadota</taxon>
        <taxon>Betaproteobacteria</taxon>
        <taxon>Burkholderiales</taxon>
        <taxon>Burkholderiaceae</taxon>
        <taxon>Cupriavidus</taxon>
    </lineage>
</organism>
<name>A0A643FM86_9BURK</name>
<dbReference type="PROSITE" id="PS51257">
    <property type="entry name" value="PROKAR_LIPOPROTEIN"/>
    <property type="match status" value="1"/>
</dbReference>
<evidence type="ECO:0008006" key="3">
    <source>
        <dbReference type="Google" id="ProtNLM"/>
    </source>
</evidence>
<dbReference type="RefSeq" id="WP_150990714.1">
    <property type="nucleotide sequence ID" value="NZ_CP062804.1"/>
</dbReference>
<dbReference type="AlphaFoldDB" id="A0A643FM86"/>
<sequence length="170" mass="18280">MGQFSRLAMLALPALLAGCTSVSTLAPPLGPDDPSAELYGTGGFSMTIPQVNQKGCYQGDAILNTQSAAPSIRVRAARPLVIAIDGASGIHRCRDMVRFKPEAGHKYVAHGRPGPDEESAKVSIWKQAVSANKPYCHIAVFDETDETDVKPVQIKRVEPRQRGFTCIGFD</sequence>
<proteinExistence type="predicted"/>
<evidence type="ECO:0000313" key="2">
    <source>
        <dbReference type="Proteomes" id="UP000397656"/>
    </source>
</evidence>